<evidence type="ECO:0000313" key="2">
    <source>
        <dbReference type="EMBL" id="VAW68869.1"/>
    </source>
</evidence>
<gene>
    <name evidence="2" type="ORF">MNBD_GAMMA10-1179</name>
</gene>
<dbReference type="Pfam" id="PF01522">
    <property type="entry name" value="Polysacc_deac_1"/>
    <property type="match status" value="1"/>
</dbReference>
<protein>
    <recommendedName>
        <fullName evidence="1">NodB homology domain-containing protein</fullName>
    </recommendedName>
</protein>
<dbReference type="InterPro" id="IPR002509">
    <property type="entry name" value="NODB_dom"/>
</dbReference>
<dbReference type="InterPro" id="IPR011330">
    <property type="entry name" value="Glyco_hydro/deAcase_b/a-brl"/>
</dbReference>
<dbReference type="GO" id="GO:0016810">
    <property type="term" value="F:hydrolase activity, acting on carbon-nitrogen (but not peptide) bonds"/>
    <property type="evidence" value="ECO:0007669"/>
    <property type="project" value="InterPro"/>
</dbReference>
<reference evidence="2" key="1">
    <citation type="submission" date="2018-06" db="EMBL/GenBank/DDBJ databases">
        <authorList>
            <person name="Zhirakovskaya E."/>
        </authorList>
    </citation>
    <scope>NUCLEOTIDE SEQUENCE</scope>
</reference>
<dbReference type="InterPro" id="IPR050248">
    <property type="entry name" value="Polysacc_deacetylase_ArnD"/>
</dbReference>
<name>A0A3B0Y3Z1_9ZZZZ</name>
<organism evidence="2">
    <name type="scientific">hydrothermal vent metagenome</name>
    <dbReference type="NCBI Taxonomy" id="652676"/>
    <lineage>
        <taxon>unclassified sequences</taxon>
        <taxon>metagenomes</taxon>
        <taxon>ecological metagenomes</taxon>
    </lineage>
</organism>
<sequence>MMHIKYTPQAGTGYEALARFLLAHSKNNYIRNHWAKKNGNLTRLSVAIENRLSEKNIKLETDVEINVIAEPGYYLPELKQNTLHVAWTVDDGPTQFTQQMRKNFQLKGQNRPATWFIVRDRLTSEKTGFYKMLQNEGHEIAIHGLHKKNNHLSWLPSASLDSYENLDAALRDLEKFHLELQNQGLQVKFVRLPYGLFTELVHSLKVKGMNKNRLTAARNIIKARTATTGTAPENQVAREFSLLQNKLKDLGLILWGGRKDGGISANSWQYESASHKTQRGKNDFDVIKNSNIYNKIHNIRKKNKDDSMVILCHDTSGGDVLEVRKDLLNMESIAEEAGVDIKYHTMSNLYKKITL</sequence>
<evidence type="ECO:0000259" key="1">
    <source>
        <dbReference type="Pfam" id="PF01522"/>
    </source>
</evidence>
<dbReference type="AlphaFoldDB" id="A0A3B0Y3Z1"/>
<dbReference type="Gene3D" id="3.20.20.370">
    <property type="entry name" value="Glycoside hydrolase/deacetylase"/>
    <property type="match status" value="1"/>
</dbReference>
<dbReference type="SUPFAM" id="SSF88713">
    <property type="entry name" value="Glycoside hydrolase/deacetylase"/>
    <property type="match status" value="1"/>
</dbReference>
<dbReference type="PANTHER" id="PTHR10587">
    <property type="entry name" value="GLYCOSYL TRANSFERASE-RELATED"/>
    <property type="match status" value="1"/>
</dbReference>
<dbReference type="EMBL" id="UOFJ01000373">
    <property type="protein sequence ID" value="VAW68869.1"/>
    <property type="molecule type" value="Genomic_DNA"/>
</dbReference>
<dbReference type="GO" id="GO:0005975">
    <property type="term" value="P:carbohydrate metabolic process"/>
    <property type="evidence" value="ECO:0007669"/>
    <property type="project" value="InterPro"/>
</dbReference>
<accession>A0A3B0Y3Z1</accession>
<proteinExistence type="predicted"/>
<feature type="domain" description="NodB homology" evidence="1">
    <location>
        <begin position="84"/>
        <end position="202"/>
    </location>
</feature>